<name>A0A972VYF4_9GAMM</name>
<evidence type="ECO:0000313" key="2">
    <source>
        <dbReference type="EMBL" id="NQV65811.1"/>
    </source>
</evidence>
<proteinExistence type="predicted"/>
<dbReference type="AlphaFoldDB" id="A0A972VYF4"/>
<comment type="caution">
    <text evidence="2">The sequence shown here is derived from an EMBL/GenBank/DDBJ whole genome shotgun (WGS) entry which is preliminary data.</text>
</comment>
<protein>
    <submittedName>
        <fullName evidence="2">Uncharacterized protein</fullName>
    </submittedName>
</protein>
<feature type="region of interest" description="Disordered" evidence="1">
    <location>
        <begin position="30"/>
        <end position="59"/>
    </location>
</feature>
<dbReference type="Proteomes" id="UP000754644">
    <property type="component" value="Unassembled WGS sequence"/>
</dbReference>
<sequence length="59" mass="6434">MLTLGLTKGCFQGSFGLDDASCAKSTPRVRQEYDMNDGDAGVTSPSARYDKDEGLWQSR</sequence>
<dbReference type="EMBL" id="JABMOJ010000403">
    <property type="protein sequence ID" value="NQV65811.1"/>
    <property type="molecule type" value="Genomic_DNA"/>
</dbReference>
<evidence type="ECO:0000313" key="3">
    <source>
        <dbReference type="Proteomes" id="UP000754644"/>
    </source>
</evidence>
<organism evidence="2 3">
    <name type="scientific">SAR86 cluster bacterium</name>
    <dbReference type="NCBI Taxonomy" id="2030880"/>
    <lineage>
        <taxon>Bacteria</taxon>
        <taxon>Pseudomonadati</taxon>
        <taxon>Pseudomonadota</taxon>
        <taxon>Gammaproteobacteria</taxon>
        <taxon>SAR86 cluster</taxon>
    </lineage>
</organism>
<evidence type="ECO:0000256" key="1">
    <source>
        <dbReference type="SAM" id="MobiDB-lite"/>
    </source>
</evidence>
<feature type="compositionally biased region" description="Basic and acidic residues" evidence="1">
    <location>
        <begin position="48"/>
        <end position="59"/>
    </location>
</feature>
<gene>
    <name evidence="2" type="ORF">HQ497_10655</name>
</gene>
<accession>A0A972VYF4</accession>
<reference evidence="2" key="1">
    <citation type="submission" date="2020-05" db="EMBL/GenBank/DDBJ databases">
        <title>Sulfur intermediates as new biogeochemical hubs in an aquatic model microbial ecosystem.</title>
        <authorList>
            <person name="Vigneron A."/>
        </authorList>
    </citation>
    <scope>NUCLEOTIDE SEQUENCE</scope>
    <source>
        <strain evidence="2">Bin.250</strain>
    </source>
</reference>